<gene>
    <name evidence="2" type="ORF">EVAR_29524_1</name>
</gene>
<reference evidence="2 3" key="1">
    <citation type="journal article" date="2019" name="Commun. Biol.">
        <title>The bagworm genome reveals a unique fibroin gene that provides high tensile strength.</title>
        <authorList>
            <person name="Kono N."/>
            <person name="Nakamura H."/>
            <person name="Ohtoshi R."/>
            <person name="Tomita M."/>
            <person name="Numata K."/>
            <person name="Arakawa K."/>
        </authorList>
    </citation>
    <scope>NUCLEOTIDE SEQUENCE [LARGE SCALE GENOMIC DNA]</scope>
</reference>
<keyword evidence="3" id="KW-1185">Reference proteome</keyword>
<evidence type="ECO:0000256" key="1">
    <source>
        <dbReference type="SAM" id="MobiDB-lite"/>
    </source>
</evidence>
<proteinExistence type="predicted"/>
<dbReference type="Proteomes" id="UP000299102">
    <property type="component" value="Unassembled WGS sequence"/>
</dbReference>
<feature type="region of interest" description="Disordered" evidence="1">
    <location>
        <begin position="46"/>
        <end position="77"/>
    </location>
</feature>
<accession>A0A4C1WFJ0</accession>
<evidence type="ECO:0000313" key="2">
    <source>
        <dbReference type="EMBL" id="GBP49911.1"/>
    </source>
</evidence>
<name>A0A4C1WFJ0_EUMVA</name>
<sequence>MDDNAVIACLQLQLNEDLTLNSTLDNRIGPYGRNFVHFPPAAIARAAASAHPPPPRARTRARMTGRSSALHNDDILA</sequence>
<evidence type="ECO:0000313" key="3">
    <source>
        <dbReference type="Proteomes" id="UP000299102"/>
    </source>
</evidence>
<protein>
    <submittedName>
        <fullName evidence="2">Uncharacterized protein</fullName>
    </submittedName>
</protein>
<organism evidence="2 3">
    <name type="scientific">Eumeta variegata</name>
    <name type="common">Bagworm moth</name>
    <name type="synonym">Eumeta japonica</name>
    <dbReference type="NCBI Taxonomy" id="151549"/>
    <lineage>
        <taxon>Eukaryota</taxon>
        <taxon>Metazoa</taxon>
        <taxon>Ecdysozoa</taxon>
        <taxon>Arthropoda</taxon>
        <taxon>Hexapoda</taxon>
        <taxon>Insecta</taxon>
        <taxon>Pterygota</taxon>
        <taxon>Neoptera</taxon>
        <taxon>Endopterygota</taxon>
        <taxon>Lepidoptera</taxon>
        <taxon>Glossata</taxon>
        <taxon>Ditrysia</taxon>
        <taxon>Tineoidea</taxon>
        <taxon>Psychidae</taxon>
        <taxon>Oiketicinae</taxon>
        <taxon>Eumeta</taxon>
    </lineage>
</organism>
<comment type="caution">
    <text evidence="2">The sequence shown here is derived from an EMBL/GenBank/DDBJ whole genome shotgun (WGS) entry which is preliminary data.</text>
</comment>
<dbReference type="EMBL" id="BGZK01000554">
    <property type="protein sequence ID" value="GBP49911.1"/>
    <property type="molecule type" value="Genomic_DNA"/>
</dbReference>
<dbReference type="AlphaFoldDB" id="A0A4C1WFJ0"/>